<dbReference type="STRING" id="99656.SAMN05421659_101110"/>
<dbReference type="GO" id="GO:0005737">
    <property type="term" value="C:cytoplasm"/>
    <property type="evidence" value="ECO:0007669"/>
    <property type="project" value="TreeGrafter"/>
</dbReference>
<dbReference type="InterPro" id="IPR050838">
    <property type="entry name" value="Ketopantoate_reductase"/>
</dbReference>
<evidence type="ECO:0000256" key="11">
    <source>
        <dbReference type="RuleBase" id="RU362068"/>
    </source>
</evidence>
<dbReference type="InterPro" id="IPR036291">
    <property type="entry name" value="NAD(P)-bd_dom_sf"/>
</dbReference>
<evidence type="ECO:0000256" key="3">
    <source>
        <dbReference type="ARBA" id="ARBA00007870"/>
    </source>
</evidence>
<dbReference type="InterPro" id="IPR008927">
    <property type="entry name" value="6-PGluconate_DH-like_C_sf"/>
</dbReference>
<proteinExistence type="inferred from homology"/>
<dbReference type="RefSeq" id="WP_092449505.1">
    <property type="nucleotide sequence ID" value="NZ_FOJI01000001.1"/>
</dbReference>
<keyword evidence="15" id="KW-1185">Reference proteome</keyword>
<evidence type="ECO:0000256" key="2">
    <source>
        <dbReference type="ARBA" id="ARBA00004994"/>
    </source>
</evidence>
<accession>A0A1I0M221</accession>
<dbReference type="Pfam" id="PF08546">
    <property type="entry name" value="ApbA_C"/>
    <property type="match status" value="1"/>
</dbReference>
<dbReference type="GO" id="GO:0015940">
    <property type="term" value="P:pantothenate biosynthetic process"/>
    <property type="evidence" value="ECO:0007669"/>
    <property type="project" value="UniProtKB-UniPathway"/>
</dbReference>
<reference evidence="14 15" key="1">
    <citation type="submission" date="2016-10" db="EMBL/GenBank/DDBJ databases">
        <authorList>
            <person name="de Groot N.N."/>
        </authorList>
    </citation>
    <scope>NUCLEOTIDE SEQUENCE [LARGE SCALE GENOMIC DNA]</scope>
    <source>
        <strain evidence="14 15">DSM 9179</strain>
    </source>
</reference>
<dbReference type="InterPro" id="IPR013332">
    <property type="entry name" value="KPR_N"/>
</dbReference>
<organism evidence="14 15">
    <name type="scientific">[Clostridium] fimetarium</name>
    <dbReference type="NCBI Taxonomy" id="99656"/>
    <lineage>
        <taxon>Bacteria</taxon>
        <taxon>Bacillati</taxon>
        <taxon>Bacillota</taxon>
        <taxon>Clostridia</taxon>
        <taxon>Lachnospirales</taxon>
        <taxon>Lachnospiraceae</taxon>
    </lineage>
</organism>
<dbReference type="UniPathway" id="UPA00028">
    <property type="reaction ID" value="UER00004"/>
</dbReference>
<comment type="pathway">
    <text evidence="2 11">Cofactor biosynthesis; (R)-pantothenate biosynthesis; (R)-pantoate from 3-methyl-2-oxobutanoate: step 2/2.</text>
</comment>
<dbReference type="EC" id="1.1.1.169" evidence="4 11"/>
<evidence type="ECO:0000256" key="6">
    <source>
        <dbReference type="ARBA" id="ARBA00022655"/>
    </source>
</evidence>
<sequence length="304" mass="33252">MKIAVIGAGAMGSIYGGHLSQHNEVYLLDTNQSVVDKINHDGVILQENGTDVSYHPIAVTSAVEIGEVDLVILFVKSLFSRVALSCNQEMIGEQTYIMTLQNGGGHEDIISEFVSKDRIIIGTTEDNGAVLAPGYVKHGGSGKTNIGMLVEDTNEYLEKLKATFNLCGFVAVIHDNIQELIWSKLFTNVSLSVLTGVLQVNMGYIAQNTHAWFMTQRLVKEAVEVSRGLGIAFDEVEILKNIKSVSMNNPNGYTSIYADLRDGRRTEVDTISGFVVKASKKCGVPAPTHEFIVEMVHAMEEKEK</sequence>
<evidence type="ECO:0000259" key="13">
    <source>
        <dbReference type="Pfam" id="PF08546"/>
    </source>
</evidence>
<evidence type="ECO:0000256" key="10">
    <source>
        <dbReference type="ARBA" id="ARBA00048793"/>
    </source>
</evidence>
<comment type="catalytic activity">
    <reaction evidence="10 11">
        <text>(R)-pantoate + NADP(+) = 2-dehydropantoate + NADPH + H(+)</text>
        <dbReference type="Rhea" id="RHEA:16233"/>
        <dbReference type="ChEBI" id="CHEBI:11561"/>
        <dbReference type="ChEBI" id="CHEBI:15378"/>
        <dbReference type="ChEBI" id="CHEBI:15980"/>
        <dbReference type="ChEBI" id="CHEBI:57783"/>
        <dbReference type="ChEBI" id="CHEBI:58349"/>
        <dbReference type="EC" id="1.1.1.169"/>
    </reaction>
</comment>
<evidence type="ECO:0000256" key="8">
    <source>
        <dbReference type="ARBA" id="ARBA00023002"/>
    </source>
</evidence>
<keyword evidence="7 11" id="KW-0521">NADP</keyword>
<dbReference type="EMBL" id="FOJI01000001">
    <property type="protein sequence ID" value="SEV82495.1"/>
    <property type="molecule type" value="Genomic_DNA"/>
</dbReference>
<dbReference type="GO" id="GO:0008677">
    <property type="term" value="F:2-dehydropantoate 2-reductase activity"/>
    <property type="evidence" value="ECO:0007669"/>
    <property type="project" value="UniProtKB-EC"/>
</dbReference>
<dbReference type="OrthoDB" id="9793586at2"/>
<keyword evidence="6 11" id="KW-0566">Pantothenate biosynthesis</keyword>
<comment type="function">
    <text evidence="1 11">Catalyzes the NADPH-dependent reduction of ketopantoate into pantoic acid.</text>
</comment>
<evidence type="ECO:0000256" key="9">
    <source>
        <dbReference type="ARBA" id="ARBA00032024"/>
    </source>
</evidence>
<dbReference type="GO" id="GO:0050661">
    <property type="term" value="F:NADP binding"/>
    <property type="evidence" value="ECO:0007669"/>
    <property type="project" value="TreeGrafter"/>
</dbReference>
<evidence type="ECO:0000313" key="14">
    <source>
        <dbReference type="EMBL" id="SEV82495.1"/>
    </source>
</evidence>
<dbReference type="InterPro" id="IPR003710">
    <property type="entry name" value="ApbA"/>
</dbReference>
<dbReference type="InterPro" id="IPR013752">
    <property type="entry name" value="KPA_reductase"/>
</dbReference>
<dbReference type="InterPro" id="IPR013328">
    <property type="entry name" value="6PGD_dom2"/>
</dbReference>
<gene>
    <name evidence="14" type="ORF">SAMN05421659_101110</name>
</gene>
<dbReference type="SUPFAM" id="SSF51735">
    <property type="entry name" value="NAD(P)-binding Rossmann-fold domains"/>
    <property type="match status" value="1"/>
</dbReference>
<evidence type="ECO:0000256" key="4">
    <source>
        <dbReference type="ARBA" id="ARBA00013014"/>
    </source>
</evidence>
<dbReference type="Gene3D" id="1.10.1040.10">
    <property type="entry name" value="N-(1-d-carboxylethyl)-l-norvaline Dehydrogenase, domain 2"/>
    <property type="match status" value="1"/>
</dbReference>
<dbReference type="Gene3D" id="3.40.50.720">
    <property type="entry name" value="NAD(P)-binding Rossmann-like Domain"/>
    <property type="match status" value="1"/>
</dbReference>
<evidence type="ECO:0000259" key="12">
    <source>
        <dbReference type="Pfam" id="PF02558"/>
    </source>
</evidence>
<evidence type="ECO:0000256" key="5">
    <source>
        <dbReference type="ARBA" id="ARBA00019465"/>
    </source>
</evidence>
<dbReference type="PANTHER" id="PTHR43765">
    <property type="entry name" value="2-DEHYDROPANTOATE 2-REDUCTASE-RELATED"/>
    <property type="match status" value="1"/>
</dbReference>
<evidence type="ECO:0000256" key="7">
    <source>
        <dbReference type="ARBA" id="ARBA00022857"/>
    </source>
</evidence>
<feature type="domain" description="Ketopantoate reductase N-terminal" evidence="12">
    <location>
        <begin position="3"/>
        <end position="149"/>
    </location>
</feature>
<dbReference type="NCBIfam" id="TIGR00745">
    <property type="entry name" value="apbA_panE"/>
    <property type="match status" value="1"/>
</dbReference>
<name>A0A1I0M221_9FIRM</name>
<dbReference type="Pfam" id="PF02558">
    <property type="entry name" value="ApbA"/>
    <property type="match status" value="1"/>
</dbReference>
<protein>
    <recommendedName>
        <fullName evidence="5 11">2-dehydropantoate 2-reductase</fullName>
        <ecNumber evidence="4 11">1.1.1.169</ecNumber>
    </recommendedName>
    <alternativeName>
        <fullName evidence="9 11">Ketopantoate reductase</fullName>
    </alternativeName>
</protein>
<keyword evidence="8 11" id="KW-0560">Oxidoreductase</keyword>
<dbReference type="Proteomes" id="UP000199701">
    <property type="component" value="Unassembled WGS sequence"/>
</dbReference>
<evidence type="ECO:0000256" key="1">
    <source>
        <dbReference type="ARBA" id="ARBA00002919"/>
    </source>
</evidence>
<comment type="similarity">
    <text evidence="3 11">Belongs to the ketopantoate reductase family.</text>
</comment>
<dbReference type="PANTHER" id="PTHR43765:SF2">
    <property type="entry name" value="2-DEHYDROPANTOATE 2-REDUCTASE"/>
    <property type="match status" value="1"/>
</dbReference>
<dbReference type="SUPFAM" id="SSF48179">
    <property type="entry name" value="6-phosphogluconate dehydrogenase C-terminal domain-like"/>
    <property type="match status" value="1"/>
</dbReference>
<evidence type="ECO:0000313" key="15">
    <source>
        <dbReference type="Proteomes" id="UP000199701"/>
    </source>
</evidence>
<feature type="domain" description="Ketopantoate reductase C-terminal" evidence="13">
    <location>
        <begin position="176"/>
        <end position="300"/>
    </location>
</feature>
<dbReference type="AlphaFoldDB" id="A0A1I0M221"/>